<evidence type="ECO:0000313" key="1">
    <source>
        <dbReference type="EMBL" id="KAB1147172.1"/>
    </source>
</evidence>
<dbReference type="RefSeq" id="WP_150947712.1">
    <property type="nucleotide sequence ID" value="NZ_VZRB01000007.1"/>
</dbReference>
<accession>A0A6H9V310</accession>
<organism evidence="1 2">
    <name type="scientific">Streptomyces luteolifulvus</name>
    <dbReference type="NCBI Taxonomy" id="2615112"/>
    <lineage>
        <taxon>Bacteria</taxon>
        <taxon>Bacillati</taxon>
        <taxon>Actinomycetota</taxon>
        <taxon>Actinomycetes</taxon>
        <taxon>Kitasatosporales</taxon>
        <taxon>Streptomycetaceae</taxon>
        <taxon>Streptomyces</taxon>
    </lineage>
</organism>
<dbReference type="Proteomes" id="UP000442707">
    <property type="component" value="Unassembled WGS sequence"/>
</dbReference>
<gene>
    <name evidence="1" type="primary">tgmA</name>
    <name evidence="1" type="ORF">F7R91_12700</name>
</gene>
<sequence>MRPFTLNYAYRSGLTTMVTPYSFDASRQLNVLPDGSPAVSDRDLLMAAGTTTSTAGSATHFDD</sequence>
<dbReference type="InterPro" id="IPR025744">
    <property type="entry name" value="Rbsml_synth_pep_Strp"/>
</dbReference>
<evidence type="ECO:0000313" key="2">
    <source>
        <dbReference type="Proteomes" id="UP000442707"/>
    </source>
</evidence>
<comment type="caution">
    <text evidence="1">The sequence shown here is derived from an EMBL/GenBank/DDBJ whole genome shotgun (WGS) entry which is preliminary data.</text>
</comment>
<keyword evidence="2" id="KW-1185">Reference proteome</keyword>
<dbReference type="NCBIfam" id="TIGR04186">
    <property type="entry name" value="GRASP_targ"/>
    <property type="match status" value="1"/>
</dbReference>
<dbReference type="Pfam" id="PF14404">
    <property type="entry name" value="Strep_pep"/>
    <property type="match status" value="1"/>
</dbReference>
<protein>
    <submittedName>
        <fullName evidence="1">Putative ATP-grasp-modified RiPP</fullName>
    </submittedName>
</protein>
<proteinExistence type="predicted"/>
<dbReference type="EMBL" id="VZRB01000007">
    <property type="protein sequence ID" value="KAB1147172.1"/>
    <property type="molecule type" value="Genomic_DNA"/>
</dbReference>
<reference evidence="1 2" key="1">
    <citation type="submission" date="2019-09" db="EMBL/GenBank/DDBJ databases">
        <title>Screening of Novel Bioactive Compounds from Soil-Associated.</title>
        <authorList>
            <person name="Zhao S."/>
        </authorList>
    </citation>
    <scope>NUCLEOTIDE SEQUENCE [LARGE SCALE GENOMIC DNA]</scope>
    <source>
        <strain evidence="1 2">HIT-DPA4</strain>
    </source>
</reference>
<dbReference type="AlphaFoldDB" id="A0A6H9V310"/>
<name>A0A6H9V310_9ACTN</name>
<dbReference type="InterPro" id="IPR026496">
    <property type="entry name" value="GRASP_targ"/>
</dbReference>